<dbReference type="AlphaFoldDB" id="A0A6G1QLJ1"/>
<feature type="region of interest" description="Disordered" evidence="1">
    <location>
        <begin position="1"/>
        <end position="59"/>
    </location>
</feature>
<evidence type="ECO:0000313" key="2">
    <source>
        <dbReference type="EMBL" id="KAF3703432.1"/>
    </source>
</evidence>
<protein>
    <submittedName>
        <fullName evidence="2">Protein phosphatase 1 regulatory subunit 17 G substrate</fullName>
    </submittedName>
</protein>
<proteinExistence type="predicted"/>
<feature type="compositionally biased region" description="Polar residues" evidence="1">
    <location>
        <begin position="1"/>
        <end position="11"/>
    </location>
</feature>
<dbReference type="InterPro" id="IPR033242">
    <property type="entry name" value="PPP1R17"/>
</dbReference>
<organism evidence="2 3">
    <name type="scientific">Channa argus</name>
    <name type="common">Northern snakehead</name>
    <name type="synonym">Ophicephalus argus</name>
    <dbReference type="NCBI Taxonomy" id="215402"/>
    <lineage>
        <taxon>Eukaryota</taxon>
        <taxon>Metazoa</taxon>
        <taxon>Chordata</taxon>
        <taxon>Craniata</taxon>
        <taxon>Vertebrata</taxon>
        <taxon>Euteleostomi</taxon>
        <taxon>Actinopterygii</taxon>
        <taxon>Neopterygii</taxon>
        <taxon>Teleostei</taxon>
        <taxon>Neoteleostei</taxon>
        <taxon>Acanthomorphata</taxon>
        <taxon>Anabantaria</taxon>
        <taxon>Anabantiformes</taxon>
        <taxon>Channoidei</taxon>
        <taxon>Channidae</taxon>
        <taxon>Channa</taxon>
    </lineage>
</organism>
<evidence type="ECO:0000313" key="3">
    <source>
        <dbReference type="Proteomes" id="UP000503349"/>
    </source>
</evidence>
<feature type="compositionally biased region" description="Basic and acidic residues" evidence="1">
    <location>
        <begin position="14"/>
        <end position="41"/>
    </location>
</feature>
<dbReference type="GO" id="GO:0004865">
    <property type="term" value="F:protein serine/threonine phosphatase inhibitor activity"/>
    <property type="evidence" value="ECO:0007669"/>
    <property type="project" value="TreeGrafter"/>
</dbReference>
<accession>A0A6G1QLJ1</accession>
<evidence type="ECO:0000256" key="1">
    <source>
        <dbReference type="SAM" id="MobiDB-lite"/>
    </source>
</evidence>
<dbReference type="PANTHER" id="PTHR15387">
    <property type="entry name" value="PROTEIN PHOSPHATASE 1 REGULATORY SUBUNIT 17"/>
    <property type="match status" value="1"/>
</dbReference>
<name>A0A6G1QLJ1_CHAAH</name>
<keyword evidence="3" id="KW-1185">Reference proteome</keyword>
<dbReference type="PANTHER" id="PTHR15387:SF0">
    <property type="entry name" value="PROTEIN PHOSPHATASE 1 REGULATORY SUBUNIT 17"/>
    <property type="match status" value="1"/>
</dbReference>
<dbReference type="EMBL" id="CM015730">
    <property type="protein sequence ID" value="KAF3703432.1"/>
    <property type="molecule type" value="Genomic_DNA"/>
</dbReference>
<dbReference type="Proteomes" id="UP000503349">
    <property type="component" value="Chromosome 19"/>
</dbReference>
<reference evidence="2 3" key="1">
    <citation type="submission" date="2019-02" db="EMBL/GenBank/DDBJ databases">
        <title>Opniocepnalus argus genome.</title>
        <authorList>
            <person name="Zhou C."/>
            <person name="Xiao S."/>
        </authorList>
    </citation>
    <scope>NUCLEOTIDE SEQUENCE [LARGE SCALE GENOMIC DNA]</scope>
    <source>
        <strain evidence="2">OARG1902GOOAL</strain>
        <tissue evidence="2">Muscle</tissue>
    </source>
</reference>
<reference evidence="3" key="2">
    <citation type="submission" date="2019-02" db="EMBL/GenBank/DDBJ databases">
        <title>Opniocepnalus argus Var Kimnra genome.</title>
        <authorList>
            <person name="Zhou C."/>
            <person name="Xiao S."/>
        </authorList>
    </citation>
    <scope>NUCLEOTIDE SEQUENCE [LARGE SCALE GENOMIC DNA]</scope>
</reference>
<sequence length="82" mass="9425">MSGCATDQGTLESLADRKEVMKADEEKEEVLCKDNREEDRLKKPRRKDTPVLNSPPHIPGVKLLKAEKKLVHLEDEEKEEKN</sequence>
<gene>
    <name evidence="2" type="ORF">EXN66_Car019120</name>
</gene>